<dbReference type="SUPFAM" id="SSF82185">
    <property type="entry name" value="Histone H3 K4-specific methyltransferase SET7/9 N-terminal domain"/>
    <property type="match status" value="1"/>
</dbReference>
<dbReference type="PANTHER" id="PTHR23084">
    <property type="entry name" value="PHOSPHATIDYLINOSITOL-4-PHOSPHATE 5-KINASE RELATED"/>
    <property type="match status" value="1"/>
</dbReference>
<sequence>MSTANAKDKKTKPAGGKKEISDEERSGKCLFYFNDDITYDGEWILNEETMQKQKHGFGIYKDGTNTYEGNFENDIINGKGKMTWANGAQYEGDFVKGQMEGIGVYIWPNKTQKYEGTFVNNKMHGKGRYTSEDGKVWKGYFYDGKGENLERELM</sequence>
<gene>
    <name evidence="3" type="ORF">C9374_008438</name>
</gene>
<reference evidence="3 4" key="1">
    <citation type="journal article" date="2018" name="BMC Genomics">
        <title>The genome of Naegleria lovaniensis, the basis for a comparative approach to unravel pathogenicity factors of the human pathogenic amoeba N. fowleri.</title>
        <authorList>
            <person name="Liechti N."/>
            <person name="Schurch N."/>
            <person name="Bruggmann R."/>
            <person name="Wittwer M."/>
        </authorList>
    </citation>
    <scope>NUCLEOTIDE SEQUENCE [LARGE SCALE GENOMIC DNA]</scope>
    <source>
        <strain evidence="3 4">ATCC 30569</strain>
    </source>
</reference>
<evidence type="ECO:0000256" key="1">
    <source>
        <dbReference type="ARBA" id="ARBA00022737"/>
    </source>
</evidence>
<keyword evidence="4" id="KW-1185">Reference proteome</keyword>
<evidence type="ECO:0000313" key="4">
    <source>
        <dbReference type="Proteomes" id="UP000816034"/>
    </source>
</evidence>
<evidence type="ECO:0000313" key="3">
    <source>
        <dbReference type="EMBL" id="KAG2378295.1"/>
    </source>
</evidence>
<comment type="caution">
    <text evidence="3">The sequence shown here is derived from an EMBL/GenBank/DDBJ whole genome shotgun (WGS) entry which is preliminary data.</text>
</comment>
<dbReference type="RefSeq" id="XP_044545557.1">
    <property type="nucleotide sequence ID" value="XM_044698514.1"/>
</dbReference>
<accession>A0AA88KG39</accession>
<dbReference type="EMBL" id="PYSW02000034">
    <property type="protein sequence ID" value="KAG2378295.1"/>
    <property type="molecule type" value="Genomic_DNA"/>
</dbReference>
<protein>
    <recommendedName>
        <fullName evidence="5">MORN repeat protein</fullName>
    </recommendedName>
</protein>
<name>A0AA88KG39_NAELO</name>
<organism evidence="3 4">
    <name type="scientific">Naegleria lovaniensis</name>
    <name type="common">Amoeba</name>
    <dbReference type="NCBI Taxonomy" id="51637"/>
    <lineage>
        <taxon>Eukaryota</taxon>
        <taxon>Discoba</taxon>
        <taxon>Heterolobosea</taxon>
        <taxon>Tetramitia</taxon>
        <taxon>Eutetramitia</taxon>
        <taxon>Vahlkampfiidae</taxon>
        <taxon>Naegleria</taxon>
    </lineage>
</organism>
<dbReference type="Gene3D" id="2.20.110.10">
    <property type="entry name" value="Histone H3 K4-specific methyltransferase SET7/9 N-terminal domain"/>
    <property type="match status" value="2"/>
</dbReference>
<dbReference type="Pfam" id="PF02493">
    <property type="entry name" value="MORN"/>
    <property type="match status" value="4"/>
</dbReference>
<proteinExistence type="predicted"/>
<dbReference type="InterPro" id="IPR003409">
    <property type="entry name" value="MORN"/>
</dbReference>
<dbReference type="GeneID" id="68100892"/>
<evidence type="ECO:0008006" key="5">
    <source>
        <dbReference type="Google" id="ProtNLM"/>
    </source>
</evidence>
<dbReference type="PANTHER" id="PTHR23084:SF179">
    <property type="entry name" value="OS10G0565000 PROTEIN"/>
    <property type="match status" value="1"/>
</dbReference>
<dbReference type="SMART" id="SM00698">
    <property type="entry name" value="MORN"/>
    <property type="match status" value="3"/>
</dbReference>
<feature type="region of interest" description="Disordered" evidence="2">
    <location>
        <begin position="1"/>
        <end position="23"/>
    </location>
</feature>
<dbReference type="AlphaFoldDB" id="A0AA88KG39"/>
<evidence type="ECO:0000256" key="2">
    <source>
        <dbReference type="SAM" id="MobiDB-lite"/>
    </source>
</evidence>
<dbReference type="Proteomes" id="UP000816034">
    <property type="component" value="Unassembled WGS sequence"/>
</dbReference>
<keyword evidence="1" id="KW-0677">Repeat</keyword>